<dbReference type="PANTHER" id="PTHR22683:SF1">
    <property type="entry name" value="TYPE VII SECRETION SYSTEM PROTEIN ESSC"/>
    <property type="match status" value="1"/>
</dbReference>
<feature type="region of interest" description="Disordered" evidence="4">
    <location>
        <begin position="91"/>
        <end position="142"/>
    </location>
</feature>
<evidence type="ECO:0000313" key="7">
    <source>
        <dbReference type="Proteomes" id="UP000189777"/>
    </source>
</evidence>
<dbReference type="PANTHER" id="PTHR22683">
    <property type="entry name" value="SPORULATION PROTEIN RELATED"/>
    <property type="match status" value="1"/>
</dbReference>
<name>A0A1T5IB16_9MICO</name>
<feature type="region of interest" description="Disordered" evidence="4">
    <location>
        <begin position="1450"/>
        <end position="1499"/>
    </location>
</feature>
<evidence type="ECO:0000259" key="5">
    <source>
        <dbReference type="PROSITE" id="PS50901"/>
    </source>
</evidence>
<dbReference type="OrthoDB" id="9807790at2"/>
<keyword evidence="1 3" id="KW-0547">Nucleotide-binding</keyword>
<dbReference type="GO" id="GO:0003677">
    <property type="term" value="F:DNA binding"/>
    <property type="evidence" value="ECO:0007669"/>
    <property type="project" value="InterPro"/>
</dbReference>
<dbReference type="InterPro" id="IPR002543">
    <property type="entry name" value="FtsK_dom"/>
</dbReference>
<dbReference type="RefSeq" id="WP_139820664.1">
    <property type="nucleotide sequence ID" value="NZ_FUZQ01000001.1"/>
</dbReference>
<evidence type="ECO:0000256" key="4">
    <source>
        <dbReference type="SAM" id="MobiDB-lite"/>
    </source>
</evidence>
<feature type="region of interest" description="Disordered" evidence="4">
    <location>
        <begin position="559"/>
        <end position="585"/>
    </location>
</feature>
<feature type="region of interest" description="Disordered" evidence="4">
    <location>
        <begin position="1515"/>
        <end position="1612"/>
    </location>
</feature>
<dbReference type="SMART" id="SM00382">
    <property type="entry name" value="AAA"/>
    <property type="match status" value="3"/>
</dbReference>
<keyword evidence="7" id="KW-1185">Reference proteome</keyword>
<feature type="region of interest" description="Disordered" evidence="4">
    <location>
        <begin position="190"/>
        <end position="213"/>
    </location>
</feature>
<feature type="compositionally biased region" description="Low complexity" evidence="4">
    <location>
        <begin position="1516"/>
        <end position="1530"/>
    </location>
</feature>
<sequence>MSTSGVPALAVPAVRGGDVRVTVRPGEDALLPAGVPLGACRGELAALLRRPELRHAPLRADGLPVSDDDLVGDRPLLPGVVLAVHAAARAPGAGRRRGAAPPPLDGAPDDTSPSAVLGGPWLAARSDGPAAGATLPLPPGAPTALPDDAVPGGARPAARVVVRVDQRRPERVRVRVAGATRVRPLLGRAARGAAPGSPRLVPPDGAARRRPRRVGRWPRRWRPGHRLELGDPRGPGSWTLHRSGTVATWLDARPGAAAEDGRSASPGAGMLATAALPVVGSLVLAAVLRQPAYALFSLLGLATLVPQLVAARRRRRAGTGGATPGATAGVATDAPDIAPGAPARAPGDAPGPLLARLLAAHQASDGAWRAATQRAATRSVGHAGPLPVGARAGDASGGADAARAVVGLVPDGAMALVGPRADVLAVARSVVVELAAAGASVDVVGAVEAWSWCRWIPGGGPPVLVVDAVDATDRGTASDPARRDDVLARGGAVLLCLPDDAPVPSWCRTTWRVRGGRVRRAAPDGSAATGPLVGVDVDRAEQAARTVAGLSGLRRSLGTLDSADGLGPVGGPGSDDGDPTDPRLPDAVPLADLLDGVSDPGAAWDSALGWAVPLGRDARGRAVTFDLVADGPHLLVAGTTGAGKSELLQSLVLGLAGRRSPRDLALALVDFKGGASFGVCGRLPHVVGQVTDLDPGLAGRALAGLRAELHRRERVLAAHGAADLAALPPGLPDAPPRLVVVVDEFRALADDLPDFLPGLLRVAAQGRSLGVHLVLATQRPAGAVSADVRANVSARLALRVVDAADSLDVVETSAAARIPPGSPGRAVLRCGAEPPVALQCAHAAGRVAAAGSRVRHAPAWGSPPAAALPVPDQDGSAAAAGPGTGPDPVDELVAACRAAAAERGLRAGAAPWLPPLPERVLVGDVSDVGEVGDVGAVGPPAGRGRAASPGGPAGCTTRPGHAGPDAAAGLPLALGDDPARQRRTVVRWDPDAGHLGVVGRARSGRTTALLTLAGAALGRGWHVHVLATRAALPRFGPLDRHPGLGTVAGPGSPRRAARLLRLLGSGPAPAPTLVVVDGVEELRAALAGPDPWDPLVRALATPGVAFALASDGAMLGGLAARVGSRLVLVGREAHADVILGAPSDLAGRGGPPGRAAWLGQEQLLCQVLLPGDLDLGHDLGLDPHGAPVGALVNAPVGRAPVSPAVPPVVVRPLPATVAEDDLPRPATRRPRHLVAGMPGDEVARDVPPGDELVVPIGVGGDDAAPVGLDVAQGALVTGPRGSGRTTVLRVIARRLAAAGRLAGVVSRDAVLRRDAGDAPAAGPSPSALAAMLDRLPVPRADGATGPQVLLVDDLDALAQQHPLEADRIGALLDAPGHAVVASSTTTGTALAHRGVLAELRARRTGVVLHPGERGADDLLGVPLADAVDPGPARAGRGALVQSGEVLAVQVARPAGPGGRSAGGRLDDPARHDRDEHGGRDEKQADAREHRPGHAGGQQADADEALHDLPHHDRRAAAAPAGPQGAAGPDEQPGEPEEEEHEEHAHGYAVGGAADDLETDHACRADEQHHLDQDPHGDDLQAGRSGPVGSAVGVGRGGDRSAHDTSEYVRPAVSRQCDEALTLHARETSA</sequence>
<evidence type="ECO:0000256" key="1">
    <source>
        <dbReference type="ARBA" id="ARBA00022741"/>
    </source>
</evidence>
<dbReference type="Pfam" id="PF01580">
    <property type="entry name" value="FtsK_SpoIIIE"/>
    <property type="match status" value="1"/>
</dbReference>
<proteinExistence type="predicted"/>
<feature type="compositionally biased region" description="Acidic residues" evidence="4">
    <location>
        <begin position="1531"/>
        <end position="1540"/>
    </location>
</feature>
<dbReference type="Gene3D" id="3.40.50.300">
    <property type="entry name" value="P-loop containing nucleotide triphosphate hydrolases"/>
    <property type="match status" value="3"/>
</dbReference>
<dbReference type="InterPro" id="IPR003593">
    <property type="entry name" value="AAA+_ATPase"/>
</dbReference>
<gene>
    <name evidence="6" type="ORF">SAMN04324258_0278</name>
</gene>
<evidence type="ECO:0000256" key="2">
    <source>
        <dbReference type="ARBA" id="ARBA00022840"/>
    </source>
</evidence>
<feature type="compositionally biased region" description="Basic and acidic residues" evidence="4">
    <location>
        <begin position="1558"/>
        <end position="1580"/>
    </location>
</feature>
<organism evidence="6 7">
    <name type="scientific">Krasilnikoviella flava</name>
    <dbReference type="NCBI Taxonomy" id="526729"/>
    <lineage>
        <taxon>Bacteria</taxon>
        <taxon>Bacillati</taxon>
        <taxon>Actinomycetota</taxon>
        <taxon>Actinomycetes</taxon>
        <taxon>Micrococcales</taxon>
        <taxon>Promicromonosporaceae</taxon>
        <taxon>Krasilnikoviella</taxon>
    </lineage>
</organism>
<feature type="compositionally biased region" description="Basic and acidic residues" evidence="4">
    <location>
        <begin position="1464"/>
        <end position="1491"/>
    </location>
</feature>
<dbReference type="InterPro" id="IPR027417">
    <property type="entry name" value="P-loop_NTPase"/>
</dbReference>
<evidence type="ECO:0000313" key="6">
    <source>
        <dbReference type="EMBL" id="SKC36376.1"/>
    </source>
</evidence>
<dbReference type="SUPFAM" id="SSF52540">
    <property type="entry name" value="P-loop containing nucleoside triphosphate hydrolases"/>
    <property type="match status" value="3"/>
</dbReference>
<dbReference type="InterPro" id="IPR050206">
    <property type="entry name" value="FtsK/SpoIIIE/SftA"/>
</dbReference>
<dbReference type="PROSITE" id="PS50901">
    <property type="entry name" value="FTSK"/>
    <property type="match status" value="1"/>
</dbReference>
<dbReference type="Proteomes" id="UP000189777">
    <property type="component" value="Unassembled WGS sequence"/>
</dbReference>
<keyword evidence="2 3" id="KW-0067">ATP-binding</keyword>
<dbReference type="InterPro" id="IPR003959">
    <property type="entry name" value="ATPase_AAA_core"/>
</dbReference>
<evidence type="ECO:0000256" key="3">
    <source>
        <dbReference type="PROSITE-ProRule" id="PRU00289"/>
    </source>
</evidence>
<dbReference type="EMBL" id="FUZQ01000001">
    <property type="protein sequence ID" value="SKC36376.1"/>
    <property type="molecule type" value="Genomic_DNA"/>
</dbReference>
<dbReference type="GO" id="GO:0005524">
    <property type="term" value="F:ATP binding"/>
    <property type="evidence" value="ECO:0007669"/>
    <property type="project" value="UniProtKB-UniRule"/>
</dbReference>
<feature type="domain" description="FtsK" evidence="5">
    <location>
        <begin position="620"/>
        <end position="807"/>
    </location>
</feature>
<dbReference type="GO" id="GO:0016887">
    <property type="term" value="F:ATP hydrolysis activity"/>
    <property type="evidence" value="ECO:0007669"/>
    <property type="project" value="InterPro"/>
</dbReference>
<dbReference type="STRING" id="526729.SAMN04324258_0278"/>
<feature type="compositionally biased region" description="Low complexity" evidence="4">
    <location>
        <begin position="933"/>
        <end position="950"/>
    </location>
</feature>
<feature type="compositionally biased region" description="Basic and acidic residues" evidence="4">
    <location>
        <begin position="1596"/>
        <end position="1606"/>
    </location>
</feature>
<feature type="binding site" evidence="3">
    <location>
        <begin position="638"/>
        <end position="645"/>
    </location>
    <ligand>
        <name>ATP</name>
        <dbReference type="ChEBI" id="CHEBI:30616"/>
    </ligand>
</feature>
<protein>
    <submittedName>
        <fullName evidence="6">DNA segregation ATPase FtsK/SpoIIIE, S-DNA-T family</fullName>
    </submittedName>
</protein>
<accession>A0A1T5IB16</accession>
<feature type="region of interest" description="Disordered" evidence="4">
    <location>
        <begin position="860"/>
        <end position="888"/>
    </location>
</feature>
<reference evidence="6 7" key="1">
    <citation type="submission" date="2017-02" db="EMBL/GenBank/DDBJ databases">
        <authorList>
            <person name="Peterson S.W."/>
        </authorList>
    </citation>
    <scope>NUCLEOTIDE SEQUENCE [LARGE SCALE GENOMIC DNA]</scope>
    <source>
        <strain evidence="6 7">DSM 21481</strain>
    </source>
</reference>
<feature type="compositionally biased region" description="Low complexity" evidence="4">
    <location>
        <begin position="190"/>
        <end position="205"/>
    </location>
</feature>
<feature type="region of interest" description="Disordered" evidence="4">
    <location>
        <begin position="933"/>
        <end position="954"/>
    </location>
</feature>
<dbReference type="Pfam" id="PF00004">
    <property type="entry name" value="AAA"/>
    <property type="match status" value="1"/>
</dbReference>